<name>A0A323URR8_RHOPL</name>
<dbReference type="Proteomes" id="UP000248134">
    <property type="component" value="Unassembled WGS sequence"/>
</dbReference>
<dbReference type="GO" id="GO:0051131">
    <property type="term" value="P:chaperone-mediated protein complex assembly"/>
    <property type="evidence" value="ECO:0007669"/>
    <property type="project" value="TreeGrafter"/>
</dbReference>
<dbReference type="EMBL" id="QKQS01000001">
    <property type="protein sequence ID" value="PZA13866.1"/>
    <property type="molecule type" value="Genomic_DNA"/>
</dbReference>
<dbReference type="PANTHER" id="PTHR43718">
    <property type="entry name" value="LON PROTEASE"/>
    <property type="match status" value="1"/>
</dbReference>
<evidence type="ECO:0000313" key="2">
    <source>
        <dbReference type="EMBL" id="PZA13866.1"/>
    </source>
</evidence>
<protein>
    <submittedName>
        <fullName evidence="2">ATPase</fullName>
    </submittedName>
</protein>
<reference evidence="2 3" key="1">
    <citation type="submission" date="2018-06" db="EMBL/GenBank/DDBJ databases">
        <title>Draft Whole-Genome Sequence of the purple photosynthetic bacterium Rhodospeudomonas palustris XCP.</title>
        <authorList>
            <person name="Rayyan A."/>
            <person name="Meyer T.E."/>
            <person name="Kyndt J.A."/>
        </authorList>
    </citation>
    <scope>NUCLEOTIDE SEQUENCE [LARGE SCALE GENOMIC DNA]</scope>
    <source>
        <strain evidence="2 3">XCP</strain>
    </source>
</reference>
<dbReference type="GO" id="GO:0004252">
    <property type="term" value="F:serine-type endopeptidase activity"/>
    <property type="evidence" value="ECO:0007669"/>
    <property type="project" value="InterPro"/>
</dbReference>
<dbReference type="InterPro" id="IPR003593">
    <property type="entry name" value="AAA+_ATPase"/>
</dbReference>
<dbReference type="GO" id="GO:0005524">
    <property type="term" value="F:ATP binding"/>
    <property type="evidence" value="ECO:0007669"/>
    <property type="project" value="InterPro"/>
</dbReference>
<accession>A0A323URR8</accession>
<dbReference type="OrthoDB" id="5297432at2"/>
<dbReference type="InterPro" id="IPR027417">
    <property type="entry name" value="P-loop_NTPase"/>
</dbReference>
<dbReference type="AlphaFoldDB" id="A0A323URR8"/>
<dbReference type="PANTHER" id="PTHR43718:SF2">
    <property type="entry name" value="LON PROTEASE HOMOLOG, MITOCHONDRIAL"/>
    <property type="match status" value="1"/>
</dbReference>
<dbReference type="InterPro" id="IPR003959">
    <property type="entry name" value="ATPase_AAA_core"/>
</dbReference>
<proteinExistence type="predicted"/>
<comment type="caution">
    <text evidence="2">The sequence shown here is derived from an EMBL/GenBank/DDBJ whole genome shotgun (WGS) entry which is preliminary data.</text>
</comment>
<gene>
    <name evidence="2" type="ORF">DNX69_00015</name>
</gene>
<dbReference type="SUPFAM" id="SSF52540">
    <property type="entry name" value="P-loop containing nucleoside triphosphate hydrolases"/>
    <property type="match status" value="1"/>
</dbReference>
<dbReference type="GO" id="GO:0004176">
    <property type="term" value="F:ATP-dependent peptidase activity"/>
    <property type="evidence" value="ECO:0007669"/>
    <property type="project" value="InterPro"/>
</dbReference>
<feature type="domain" description="AAA+ ATPase" evidence="1">
    <location>
        <begin position="462"/>
        <end position="610"/>
    </location>
</feature>
<evidence type="ECO:0000259" key="1">
    <source>
        <dbReference type="SMART" id="SM00382"/>
    </source>
</evidence>
<dbReference type="GO" id="GO:0007005">
    <property type="term" value="P:mitochondrion organization"/>
    <property type="evidence" value="ECO:0007669"/>
    <property type="project" value="TreeGrafter"/>
</dbReference>
<dbReference type="RefSeq" id="WP_110783821.1">
    <property type="nucleotide sequence ID" value="NZ_QKQS01000001.1"/>
</dbReference>
<dbReference type="GO" id="GO:0003697">
    <property type="term" value="F:single-stranded DNA binding"/>
    <property type="evidence" value="ECO:0007669"/>
    <property type="project" value="TreeGrafter"/>
</dbReference>
<evidence type="ECO:0000313" key="3">
    <source>
        <dbReference type="Proteomes" id="UP000248134"/>
    </source>
</evidence>
<dbReference type="InterPro" id="IPR027065">
    <property type="entry name" value="Lon_Prtase"/>
</dbReference>
<dbReference type="Pfam" id="PF00004">
    <property type="entry name" value="AAA"/>
    <property type="match status" value="1"/>
</dbReference>
<dbReference type="GO" id="GO:0016887">
    <property type="term" value="F:ATP hydrolysis activity"/>
    <property type="evidence" value="ECO:0007669"/>
    <property type="project" value="InterPro"/>
</dbReference>
<dbReference type="GO" id="GO:0006515">
    <property type="term" value="P:protein quality control for misfolded or incompletely synthesized proteins"/>
    <property type="evidence" value="ECO:0007669"/>
    <property type="project" value="TreeGrafter"/>
</dbReference>
<organism evidence="2 3">
    <name type="scientific">Rhodopseudomonas palustris</name>
    <dbReference type="NCBI Taxonomy" id="1076"/>
    <lineage>
        <taxon>Bacteria</taxon>
        <taxon>Pseudomonadati</taxon>
        <taxon>Pseudomonadota</taxon>
        <taxon>Alphaproteobacteria</taxon>
        <taxon>Hyphomicrobiales</taxon>
        <taxon>Nitrobacteraceae</taxon>
        <taxon>Rhodopseudomonas</taxon>
    </lineage>
</organism>
<dbReference type="SMART" id="SM00382">
    <property type="entry name" value="AAA"/>
    <property type="match status" value="1"/>
</dbReference>
<sequence length="677" mass="74962">MPDSDSKRDTSDYWLTTVEEDRAECAPAPDEPEIVERQTAALVALLFQTQREAVEHAIATTENALRGRPDRPYPDLAEMQKLRGTGVDEKLWSEACRVIAADLEAIGGPRAAEAALCWWMLAASPRDPETCAVGVDLQQLARRVRWPEKDDEIKARVRVWLAAHAGEYEHDDRDLFAISEAEVSRATPPKDSTTMRKVFDGVPLSVLMCDDETAAVKLVVHYTSKVAGMTKAKLPAVLSVSSTPPQDGDRRSWWRTECRRMSNTLSERADDGLAGATALAWRMLAADPADTRTFLPVLPALMYLADRCHWSDADKAKLQARLKIWLHAASGEYGHVKQSIFQFAARETDMKIVRASDLDQEVDEDASDAEQAAAWLRRKRRLPSSPRLRPAPDGPAVVVMTEAPTERKHLPDVWKNLDAADVALVVCRDAYAVRRALEAEYPHARAAVATLTQDLRSGEPVKLRPTLLVGPPGSGKSRLVRRLAELLGVYVYRVDATASADGFFAGTNRSWHSSAPSVPSRAIAASMRANPIVMVDEIEKAADSTMNGNLWSAMTPFLERETSCRYRDVGLDAELDLSHVNHVATANSTDRLPSYLRDRFRMIKVPSPSLAHLPALAALVMQDIERDDDARAGAPPLAPDELDVIGRAWVRERFSMRKLTRLVEATLEARDACAPRH</sequence>
<dbReference type="Gene3D" id="3.40.50.300">
    <property type="entry name" value="P-loop containing nucleotide triphosphate hydrolases"/>
    <property type="match status" value="1"/>
</dbReference>